<accession>A0A127PHT7</accession>
<sequence>MLVVCCHRFLFNKVPSACCFYNTCTTSWALFYRKLAISIGFYPICSIPFGASVVLRKWGSHRSIDFLCQARRKPER</sequence>
<evidence type="ECO:0000256" key="1">
    <source>
        <dbReference type="SAM" id="Phobius"/>
    </source>
</evidence>
<feature type="transmembrane region" description="Helical" evidence="1">
    <location>
        <begin position="35"/>
        <end position="55"/>
    </location>
</feature>
<keyword evidence="1" id="KW-0472">Membrane</keyword>
<evidence type="ECO:0000313" key="2">
    <source>
        <dbReference type="EMBL" id="AMO97293.1"/>
    </source>
</evidence>
<evidence type="ECO:0000313" key="3">
    <source>
        <dbReference type="Proteomes" id="UP000072421"/>
    </source>
</evidence>
<protein>
    <submittedName>
        <fullName evidence="2">Uncharacterized protein</fullName>
    </submittedName>
</protein>
<organism evidence="2">
    <name type="scientific">Collimonas fungivorans</name>
    <dbReference type="NCBI Taxonomy" id="158899"/>
    <lineage>
        <taxon>Bacteria</taxon>
        <taxon>Pseudomonadati</taxon>
        <taxon>Pseudomonadota</taxon>
        <taxon>Betaproteobacteria</taxon>
        <taxon>Burkholderiales</taxon>
        <taxon>Oxalobacteraceae</taxon>
        <taxon>Collimonas</taxon>
    </lineage>
</organism>
<dbReference type="Proteomes" id="UP000072421">
    <property type="component" value="Chromosome"/>
</dbReference>
<keyword evidence="1" id="KW-0812">Transmembrane</keyword>
<proteinExistence type="predicted"/>
<name>A0A127PHT7_9BURK</name>
<dbReference type="EMBL" id="CP013232">
    <property type="protein sequence ID" value="AMO97293.1"/>
    <property type="molecule type" value="Genomic_DNA"/>
</dbReference>
<reference evidence="2 3" key="1">
    <citation type="submission" date="2015-11" db="EMBL/GenBank/DDBJ databases">
        <title>Exploring the genomic traits of fungus-feeding bacterial genus Collimonas.</title>
        <authorList>
            <person name="Song C."/>
            <person name="Schmidt R."/>
            <person name="de Jager V."/>
            <person name="Krzyzanowska D."/>
            <person name="Jongedijk E."/>
            <person name="Cankar K."/>
            <person name="Beekwilder J."/>
            <person name="van Veen A."/>
            <person name="de Boer W."/>
            <person name="van Veen J.A."/>
            <person name="Garbeva P."/>
        </authorList>
    </citation>
    <scope>NUCLEOTIDE SEQUENCE [LARGE SCALE GENOMIC DNA]</scope>
    <source>
        <strain evidence="2 3">Ter6</strain>
    </source>
</reference>
<keyword evidence="1" id="KW-1133">Transmembrane helix</keyword>
<gene>
    <name evidence="2" type="ORF">CFter6_4710</name>
</gene>
<dbReference type="AlphaFoldDB" id="A0A127PHT7"/>